<dbReference type="EMBL" id="PDWZ02000001">
    <property type="protein sequence ID" value="KAB2111758.1"/>
    <property type="molecule type" value="Genomic_DNA"/>
</dbReference>
<dbReference type="Proteomes" id="UP000293547">
    <property type="component" value="Unassembled WGS sequence"/>
</dbReference>
<comment type="caution">
    <text evidence="1">The sequence shown here is derived from an EMBL/GenBank/DDBJ whole genome shotgun (WGS) entry which is preliminary data.</text>
</comment>
<reference evidence="1 2" key="1">
    <citation type="journal article" date="2019" name="bioRxiv">
        <title>Genomics, evolutionary history and diagnostics of the Alternaria alternata species group including apple and Asian pear pathotypes.</title>
        <authorList>
            <person name="Armitage A.D."/>
            <person name="Cockerton H.M."/>
            <person name="Sreenivasaprasad S."/>
            <person name="Woodhall J.W."/>
            <person name="Lane C.R."/>
            <person name="Harrison R.J."/>
            <person name="Clarkson J.P."/>
        </authorList>
    </citation>
    <scope>NUCLEOTIDE SEQUENCE [LARGE SCALE GENOMIC DNA]</scope>
    <source>
        <strain evidence="1 2">FERA 650</strain>
    </source>
</reference>
<accession>A0ACB6G583</accession>
<evidence type="ECO:0000313" key="1">
    <source>
        <dbReference type="EMBL" id="KAB2111758.1"/>
    </source>
</evidence>
<sequence>MCPPYLIRFFVAMTVLFHHIIQDEETHDQHYFFIARQREM</sequence>
<gene>
    <name evidence="1" type="ORF">AG0111_0g2459</name>
</gene>
<protein>
    <submittedName>
        <fullName evidence="1">Uncharacterized protein</fullName>
    </submittedName>
</protein>
<name>A0ACB6G583_9PLEO</name>
<keyword evidence="2" id="KW-1185">Reference proteome</keyword>
<proteinExistence type="predicted"/>
<evidence type="ECO:0000313" key="2">
    <source>
        <dbReference type="Proteomes" id="UP000293547"/>
    </source>
</evidence>
<organism evidence="1 2">
    <name type="scientific">Alternaria gaisen</name>
    <dbReference type="NCBI Taxonomy" id="167740"/>
    <lineage>
        <taxon>Eukaryota</taxon>
        <taxon>Fungi</taxon>
        <taxon>Dikarya</taxon>
        <taxon>Ascomycota</taxon>
        <taxon>Pezizomycotina</taxon>
        <taxon>Dothideomycetes</taxon>
        <taxon>Pleosporomycetidae</taxon>
        <taxon>Pleosporales</taxon>
        <taxon>Pleosporineae</taxon>
        <taxon>Pleosporaceae</taxon>
        <taxon>Alternaria</taxon>
        <taxon>Alternaria sect. Alternaria</taxon>
    </lineage>
</organism>